<reference evidence="1 2" key="1">
    <citation type="submission" date="2021-06" db="EMBL/GenBank/DDBJ databases">
        <authorList>
            <person name="Kallberg Y."/>
            <person name="Tangrot J."/>
            <person name="Rosling A."/>
        </authorList>
    </citation>
    <scope>NUCLEOTIDE SEQUENCE [LARGE SCALE GENOMIC DNA]</scope>
    <source>
        <strain evidence="1 2">120-4 pot B 10/14</strain>
    </source>
</reference>
<proteinExistence type="predicted"/>
<protein>
    <submittedName>
        <fullName evidence="1">35205_t:CDS:1</fullName>
    </submittedName>
</protein>
<name>A0ABN7WSN3_GIGMA</name>
<keyword evidence="2" id="KW-1185">Reference proteome</keyword>
<sequence>KLTQEQEEWDRESKDTFDEFTCESEKLDKKEGYCTLKSEKN</sequence>
<feature type="non-terminal residue" evidence="1">
    <location>
        <position position="1"/>
    </location>
</feature>
<accession>A0ABN7WSN3</accession>
<organism evidence="1 2">
    <name type="scientific">Gigaspora margarita</name>
    <dbReference type="NCBI Taxonomy" id="4874"/>
    <lineage>
        <taxon>Eukaryota</taxon>
        <taxon>Fungi</taxon>
        <taxon>Fungi incertae sedis</taxon>
        <taxon>Mucoromycota</taxon>
        <taxon>Glomeromycotina</taxon>
        <taxon>Glomeromycetes</taxon>
        <taxon>Diversisporales</taxon>
        <taxon>Gigasporaceae</taxon>
        <taxon>Gigaspora</taxon>
    </lineage>
</organism>
<comment type="caution">
    <text evidence="1">The sequence shown here is derived from an EMBL/GenBank/DDBJ whole genome shotgun (WGS) entry which is preliminary data.</text>
</comment>
<evidence type="ECO:0000313" key="1">
    <source>
        <dbReference type="EMBL" id="CAG8839455.1"/>
    </source>
</evidence>
<gene>
    <name evidence="1" type="ORF">GMARGA_LOCUS34461</name>
</gene>
<dbReference type="EMBL" id="CAJVQB010060477">
    <property type="protein sequence ID" value="CAG8839455.1"/>
    <property type="molecule type" value="Genomic_DNA"/>
</dbReference>
<evidence type="ECO:0000313" key="2">
    <source>
        <dbReference type="Proteomes" id="UP000789901"/>
    </source>
</evidence>
<dbReference type="Proteomes" id="UP000789901">
    <property type="component" value="Unassembled WGS sequence"/>
</dbReference>